<sequence length="147" mass="16855">GMLQQSGFQSSSQWSKGKRVLQHLGNFWIRFGIISKCSLNQFISLLQSLAILNHALYQISMLPFHQFGWCGNICHFENFGKKLKNLKQNSHPKTLTPANCHFTKSLFKQENYLEKRNFGLNMVPTTLVTIATISQEPIKIEVPNFIV</sequence>
<gene>
    <name evidence="1" type="ORF">OFUS_LOCUS18794</name>
</gene>
<dbReference type="Proteomes" id="UP000749559">
    <property type="component" value="Unassembled WGS sequence"/>
</dbReference>
<evidence type="ECO:0000313" key="2">
    <source>
        <dbReference type="Proteomes" id="UP000749559"/>
    </source>
</evidence>
<keyword evidence="2" id="KW-1185">Reference proteome</keyword>
<dbReference type="AlphaFoldDB" id="A0A8J1UPL9"/>
<feature type="non-terminal residue" evidence="1">
    <location>
        <position position="1"/>
    </location>
</feature>
<evidence type="ECO:0000313" key="1">
    <source>
        <dbReference type="EMBL" id="CAH1794022.1"/>
    </source>
</evidence>
<organism evidence="1 2">
    <name type="scientific">Owenia fusiformis</name>
    <name type="common">Polychaete worm</name>
    <dbReference type="NCBI Taxonomy" id="6347"/>
    <lineage>
        <taxon>Eukaryota</taxon>
        <taxon>Metazoa</taxon>
        <taxon>Spiralia</taxon>
        <taxon>Lophotrochozoa</taxon>
        <taxon>Annelida</taxon>
        <taxon>Polychaeta</taxon>
        <taxon>Sedentaria</taxon>
        <taxon>Canalipalpata</taxon>
        <taxon>Sabellida</taxon>
        <taxon>Oweniida</taxon>
        <taxon>Oweniidae</taxon>
        <taxon>Owenia</taxon>
    </lineage>
</organism>
<name>A0A8J1UPL9_OWEFU</name>
<accession>A0A8J1UPL9</accession>
<comment type="caution">
    <text evidence="1">The sequence shown here is derived from an EMBL/GenBank/DDBJ whole genome shotgun (WGS) entry which is preliminary data.</text>
</comment>
<protein>
    <submittedName>
        <fullName evidence="1">Uncharacterized protein</fullName>
    </submittedName>
</protein>
<dbReference type="EMBL" id="CAIIXF020000009">
    <property type="protein sequence ID" value="CAH1794022.1"/>
    <property type="molecule type" value="Genomic_DNA"/>
</dbReference>
<reference evidence="1" key="1">
    <citation type="submission" date="2022-03" db="EMBL/GenBank/DDBJ databases">
        <authorList>
            <person name="Martin C."/>
        </authorList>
    </citation>
    <scope>NUCLEOTIDE SEQUENCE</scope>
</reference>
<proteinExistence type="predicted"/>